<keyword evidence="2" id="KW-1185">Reference proteome</keyword>
<reference evidence="1 2" key="1">
    <citation type="submission" date="2024-03" db="EMBL/GenBank/DDBJ databases">
        <title>Novel Streptomyces species of biotechnological and ecological value are a feature of Machair soil.</title>
        <authorList>
            <person name="Prole J.R."/>
            <person name="Goodfellow M."/>
            <person name="Allenby N."/>
            <person name="Ward A.C."/>
        </authorList>
    </citation>
    <scope>NUCLEOTIDE SEQUENCE [LARGE SCALE GENOMIC DNA]</scope>
    <source>
        <strain evidence="1 2">MS1.AVA.1</strain>
    </source>
</reference>
<dbReference type="InterPro" id="IPR009057">
    <property type="entry name" value="Homeodomain-like_sf"/>
</dbReference>
<dbReference type="Proteomes" id="UP001376459">
    <property type="component" value="Unassembled WGS sequence"/>
</dbReference>
<evidence type="ECO:0000313" key="2">
    <source>
        <dbReference type="Proteomes" id="UP001376459"/>
    </source>
</evidence>
<name>A0ABU8UNH1_9ACTN</name>
<proteinExistence type="predicted"/>
<evidence type="ECO:0000313" key="1">
    <source>
        <dbReference type="EMBL" id="MEJ8670453.1"/>
    </source>
</evidence>
<dbReference type="SUPFAM" id="SSF46689">
    <property type="entry name" value="Homeodomain-like"/>
    <property type="match status" value="1"/>
</dbReference>
<comment type="caution">
    <text evidence="1">The sequence shown here is derived from an EMBL/GenBank/DDBJ whole genome shotgun (WGS) entry which is preliminary data.</text>
</comment>
<sequence>MLITASLSRQSAAQALELRSKTVPACSEGRRNSQVAEGIGVSREAVRKWRARFAADRLEGLVDKSRSGAPAEDHR</sequence>
<accession>A0ABU8UNH1</accession>
<organism evidence="1 2">
    <name type="scientific">Streptomyces machairae</name>
    <dbReference type="NCBI Taxonomy" id="3134109"/>
    <lineage>
        <taxon>Bacteria</taxon>
        <taxon>Bacillati</taxon>
        <taxon>Actinomycetota</taxon>
        <taxon>Actinomycetes</taxon>
        <taxon>Kitasatosporales</taxon>
        <taxon>Streptomycetaceae</taxon>
        <taxon>Streptomyces</taxon>
    </lineage>
</organism>
<dbReference type="Pfam" id="PF13551">
    <property type="entry name" value="HTH_29"/>
    <property type="match status" value="1"/>
</dbReference>
<gene>
    <name evidence="1" type="ORF">WKI71_24650</name>
</gene>
<protein>
    <submittedName>
        <fullName evidence="1">Helix-turn-helix domain-containing protein</fullName>
    </submittedName>
</protein>
<dbReference type="EMBL" id="JBBKAK010000001">
    <property type="protein sequence ID" value="MEJ8670453.1"/>
    <property type="molecule type" value="Genomic_DNA"/>
</dbReference>